<evidence type="ECO:0000313" key="3">
    <source>
        <dbReference type="Proteomes" id="UP000685013"/>
    </source>
</evidence>
<dbReference type="Proteomes" id="UP000685013">
    <property type="component" value="Chromosome 3"/>
</dbReference>
<evidence type="ECO:0000256" key="1">
    <source>
        <dbReference type="SAM" id="MobiDB-lite"/>
    </source>
</evidence>
<evidence type="ECO:0000313" key="2">
    <source>
        <dbReference type="EMBL" id="KAG6603289.1"/>
    </source>
</evidence>
<organism evidence="2 3">
    <name type="scientific">Cucurbita argyrosperma subsp. sororia</name>
    <dbReference type="NCBI Taxonomy" id="37648"/>
    <lineage>
        <taxon>Eukaryota</taxon>
        <taxon>Viridiplantae</taxon>
        <taxon>Streptophyta</taxon>
        <taxon>Embryophyta</taxon>
        <taxon>Tracheophyta</taxon>
        <taxon>Spermatophyta</taxon>
        <taxon>Magnoliopsida</taxon>
        <taxon>eudicotyledons</taxon>
        <taxon>Gunneridae</taxon>
        <taxon>Pentapetalae</taxon>
        <taxon>rosids</taxon>
        <taxon>fabids</taxon>
        <taxon>Cucurbitales</taxon>
        <taxon>Cucurbitaceae</taxon>
        <taxon>Cucurbiteae</taxon>
        <taxon>Cucurbita</taxon>
    </lineage>
</organism>
<protein>
    <submittedName>
        <fullName evidence="2">Uncharacterized protein</fullName>
    </submittedName>
</protein>
<comment type="caution">
    <text evidence="2">The sequence shown here is derived from an EMBL/GenBank/DDBJ whole genome shotgun (WGS) entry which is preliminary data.</text>
</comment>
<dbReference type="AlphaFoldDB" id="A0AAV6NVW0"/>
<proteinExistence type="predicted"/>
<feature type="region of interest" description="Disordered" evidence="1">
    <location>
        <begin position="60"/>
        <end position="91"/>
    </location>
</feature>
<gene>
    <name evidence="2" type="ORF">SDJN03_03898</name>
</gene>
<feature type="compositionally biased region" description="Low complexity" evidence="1">
    <location>
        <begin position="66"/>
        <end position="84"/>
    </location>
</feature>
<dbReference type="EMBL" id="JAGKQH010000003">
    <property type="protein sequence ID" value="KAG6603289.1"/>
    <property type="molecule type" value="Genomic_DNA"/>
</dbReference>
<reference evidence="2 3" key="1">
    <citation type="journal article" date="2021" name="Hortic Res">
        <title>The domestication of Cucurbita argyrosperma as revealed by the genome of its wild relative.</title>
        <authorList>
            <person name="Barrera-Redondo J."/>
            <person name="Sanchez-de la Vega G."/>
            <person name="Aguirre-Liguori J.A."/>
            <person name="Castellanos-Morales G."/>
            <person name="Gutierrez-Guerrero Y.T."/>
            <person name="Aguirre-Dugua X."/>
            <person name="Aguirre-Planter E."/>
            <person name="Tenaillon M.I."/>
            <person name="Lira-Saade R."/>
            <person name="Eguiarte L.E."/>
        </authorList>
    </citation>
    <scope>NUCLEOTIDE SEQUENCE [LARGE SCALE GENOMIC DNA]</scope>
    <source>
        <strain evidence="2">JBR-2021</strain>
    </source>
</reference>
<name>A0AAV6NVW0_9ROSI</name>
<feature type="non-terminal residue" evidence="2">
    <location>
        <position position="1"/>
    </location>
</feature>
<accession>A0AAV6NVW0</accession>
<sequence>MLQRHTKGPICKAATTKYRRKIDPYSLSAEGYIRENAWQELMCASIVEQRAIGVSNVQKRRNGVTNPNNQGKVQNQGQNKWGQGAPRKRYGCTMAKPTFSTKQKQVRL</sequence>
<keyword evidence="3" id="KW-1185">Reference proteome</keyword>